<dbReference type="InterPro" id="IPR013783">
    <property type="entry name" value="Ig-like_fold"/>
</dbReference>
<dbReference type="Pfam" id="PF01915">
    <property type="entry name" value="Glyco_hydro_3_C"/>
    <property type="match status" value="1"/>
</dbReference>
<evidence type="ECO:0000313" key="5">
    <source>
        <dbReference type="EMBL" id="KAK7108024.1"/>
    </source>
</evidence>
<keyword evidence="3" id="KW-0326">Glycosidase</keyword>
<protein>
    <recommendedName>
        <fullName evidence="4">Fibronectin type III-like domain-containing protein</fullName>
    </recommendedName>
</protein>
<dbReference type="InterPro" id="IPR002772">
    <property type="entry name" value="Glyco_hydro_3_C"/>
</dbReference>
<evidence type="ECO:0000256" key="3">
    <source>
        <dbReference type="ARBA" id="ARBA00023295"/>
    </source>
</evidence>
<accession>A0AAN9BN10</accession>
<dbReference type="SUPFAM" id="SSF52279">
    <property type="entry name" value="Beta-D-glucan exohydrolase, C-terminal domain"/>
    <property type="match status" value="1"/>
</dbReference>
<dbReference type="InterPro" id="IPR026891">
    <property type="entry name" value="Fn3-like"/>
</dbReference>
<dbReference type="InterPro" id="IPR044993">
    <property type="entry name" value="BXL"/>
</dbReference>
<evidence type="ECO:0000256" key="1">
    <source>
        <dbReference type="ARBA" id="ARBA00022729"/>
    </source>
</evidence>
<keyword evidence="2" id="KW-0378">Hydrolase</keyword>
<evidence type="ECO:0000313" key="6">
    <source>
        <dbReference type="Proteomes" id="UP001374579"/>
    </source>
</evidence>
<dbReference type="InterPro" id="IPR036962">
    <property type="entry name" value="Glyco_hydro_3_N_sf"/>
</dbReference>
<dbReference type="Pfam" id="PF00933">
    <property type="entry name" value="Glyco_hydro_3"/>
    <property type="match status" value="1"/>
</dbReference>
<dbReference type="PRINTS" id="PR00133">
    <property type="entry name" value="GLHYDRLASE3"/>
</dbReference>
<name>A0AAN9BN10_9CAEN</name>
<keyword evidence="6" id="KW-1185">Reference proteome</keyword>
<dbReference type="GO" id="GO:0045493">
    <property type="term" value="P:xylan catabolic process"/>
    <property type="evidence" value="ECO:0007669"/>
    <property type="project" value="InterPro"/>
</dbReference>
<dbReference type="GO" id="GO:0009044">
    <property type="term" value="F:xylan 1,4-beta-xylosidase activity"/>
    <property type="evidence" value="ECO:0007669"/>
    <property type="project" value="InterPro"/>
</dbReference>
<dbReference type="AlphaFoldDB" id="A0AAN9BN10"/>
<dbReference type="SUPFAM" id="SSF51445">
    <property type="entry name" value="(Trans)glycosidases"/>
    <property type="match status" value="1"/>
</dbReference>
<sequence length="638" mass="69437">MKVFLLSSPDLLFRVARATGLELRAKHNDYTRRGLYGDSRGLSCFSPVVNIVRDPRWGRSQETYGEDPILTGILATQFVYGLQGNHSRYILANAGCKHFDVHGGPENIPILRVKFDAQVSEVDWHQTFLPAFKACVDAGTYSIMCSYNSINGVPACANHKLLTEILRHTWGFTGYVVSDEHALERIVTQHHYLQTYPQAAAAAVNAGVSLEISGNLSQNVMMNIGDAVKAGLLEESTVRERVKPLFYTRMRHGEFDPASMNPYTKLNLSIIQSPAHQALTLEAAMKSFVLLKNQNGFLPIKRNFNHVAVVGPMSNTKGVLYGSYSPTVNRTLTVTPAEGLAQLAIKATSANGCKDLQCDEYDATQIHKATAGADIIFVCLGTGASIESENRDRPDVDLPGGQLVLLKDAVTFGKGAHVVLLLFNAGPLNVTWADQNPSVSAIMECWFPAQSTGTALLHVLTNESGTSSPAGRLPSTWPLLADDIPNMVNYSMSGRTYRYSNAPALYPFGFGLSYTTFRYSDLVVPKTLTPGHDMTLSVTVTNTGNLTADEVTQIYVEWVQTSVATPRLQLVAVTRTTTAPGQGNTLHFTVPARHFAIYTSSGWASLQCTMRVYAGGQQPNQTPNVGSNVLAADVIVIK</sequence>
<dbReference type="InterPro" id="IPR017853">
    <property type="entry name" value="GH"/>
</dbReference>
<dbReference type="EMBL" id="JBAMIC010000004">
    <property type="protein sequence ID" value="KAK7108024.1"/>
    <property type="molecule type" value="Genomic_DNA"/>
</dbReference>
<proteinExistence type="predicted"/>
<comment type="caution">
    <text evidence="5">The sequence shown here is derived from an EMBL/GenBank/DDBJ whole genome shotgun (WGS) entry which is preliminary data.</text>
</comment>
<dbReference type="Gene3D" id="2.60.40.10">
    <property type="entry name" value="Immunoglobulins"/>
    <property type="match status" value="1"/>
</dbReference>
<dbReference type="Pfam" id="PF14310">
    <property type="entry name" value="Fn3-like"/>
    <property type="match status" value="1"/>
</dbReference>
<dbReference type="Gene3D" id="3.40.50.1700">
    <property type="entry name" value="Glycoside hydrolase family 3 C-terminal domain"/>
    <property type="match status" value="1"/>
</dbReference>
<dbReference type="PANTHER" id="PTHR42721:SF42">
    <property type="entry name" value="FIBRONECTIN TYPE III-LIKE DOMAIN-CONTAINING PROTEIN"/>
    <property type="match status" value="1"/>
</dbReference>
<evidence type="ECO:0000256" key="2">
    <source>
        <dbReference type="ARBA" id="ARBA00022801"/>
    </source>
</evidence>
<evidence type="ECO:0000259" key="4">
    <source>
        <dbReference type="SMART" id="SM01217"/>
    </source>
</evidence>
<dbReference type="GO" id="GO:0031222">
    <property type="term" value="P:arabinan catabolic process"/>
    <property type="evidence" value="ECO:0007669"/>
    <property type="project" value="TreeGrafter"/>
</dbReference>
<dbReference type="GO" id="GO:0046556">
    <property type="term" value="F:alpha-L-arabinofuranosidase activity"/>
    <property type="evidence" value="ECO:0007669"/>
    <property type="project" value="TreeGrafter"/>
</dbReference>
<dbReference type="Proteomes" id="UP001374579">
    <property type="component" value="Unassembled WGS sequence"/>
</dbReference>
<dbReference type="Gene3D" id="3.20.20.300">
    <property type="entry name" value="Glycoside hydrolase, family 3, N-terminal domain"/>
    <property type="match status" value="1"/>
</dbReference>
<dbReference type="InterPro" id="IPR001764">
    <property type="entry name" value="Glyco_hydro_3_N"/>
</dbReference>
<dbReference type="PANTHER" id="PTHR42721">
    <property type="entry name" value="SUGAR HYDROLASE-RELATED"/>
    <property type="match status" value="1"/>
</dbReference>
<dbReference type="SMART" id="SM01217">
    <property type="entry name" value="Fn3_like"/>
    <property type="match status" value="1"/>
</dbReference>
<feature type="domain" description="Fibronectin type III-like" evidence="4">
    <location>
        <begin position="550"/>
        <end position="618"/>
    </location>
</feature>
<reference evidence="5 6" key="1">
    <citation type="submission" date="2024-02" db="EMBL/GenBank/DDBJ databases">
        <title>Chromosome-scale genome assembly of the rough periwinkle Littorina saxatilis.</title>
        <authorList>
            <person name="De Jode A."/>
            <person name="Faria R."/>
            <person name="Formenti G."/>
            <person name="Sims Y."/>
            <person name="Smith T.P."/>
            <person name="Tracey A."/>
            <person name="Wood J.M.D."/>
            <person name="Zagrodzka Z.B."/>
            <person name="Johannesson K."/>
            <person name="Butlin R.K."/>
            <person name="Leder E.H."/>
        </authorList>
    </citation>
    <scope>NUCLEOTIDE SEQUENCE [LARGE SCALE GENOMIC DNA]</scope>
    <source>
        <strain evidence="5">Snail1</strain>
        <tissue evidence="5">Muscle</tissue>
    </source>
</reference>
<organism evidence="5 6">
    <name type="scientific">Littorina saxatilis</name>
    <dbReference type="NCBI Taxonomy" id="31220"/>
    <lineage>
        <taxon>Eukaryota</taxon>
        <taxon>Metazoa</taxon>
        <taxon>Spiralia</taxon>
        <taxon>Lophotrochozoa</taxon>
        <taxon>Mollusca</taxon>
        <taxon>Gastropoda</taxon>
        <taxon>Caenogastropoda</taxon>
        <taxon>Littorinimorpha</taxon>
        <taxon>Littorinoidea</taxon>
        <taxon>Littorinidae</taxon>
        <taxon>Littorina</taxon>
    </lineage>
</organism>
<dbReference type="InterPro" id="IPR036881">
    <property type="entry name" value="Glyco_hydro_3_C_sf"/>
</dbReference>
<gene>
    <name evidence="5" type="ORF">V1264_015827</name>
</gene>
<keyword evidence="1" id="KW-0732">Signal</keyword>